<dbReference type="AlphaFoldDB" id="A0A3N4ZQV7"/>
<dbReference type="InterPro" id="IPR029460">
    <property type="entry name" value="DNAPol_HHH"/>
</dbReference>
<dbReference type="RefSeq" id="WP_123917828.1">
    <property type="nucleotide sequence ID" value="NZ_RKRA01000001.1"/>
</dbReference>
<dbReference type="CDD" id="cd12113">
    <property type="entry name" value="PHP_PolIIIA_DnaE3"/>
    <property type="match status" value="1"/>
</dbReference>
<dbReference type="PANTHER" id="PTHR32294:SF0">
    <property type="entry name" value="DNA POLYMERASE III SUBUNIT ALPHA"/>
    <property type="match status" value="1"/>
</dbReference>
<dbReference type="Pfam" id="PF02811">
    <property type="entry name" value="PHP"/>
    <property type="match status" value="1"/>
</dbReference>
<dbReference type="Pfam" id="PF14579">
    <property type="entry name" value="HHH_6"/>
    <property type="match status" value="1"/>
</dbReference>
<dbReference type="NCBIfam" id="TIGR00594">
    <property type="entry name" value="polc"/>
    <property type="match status" value="1"/>
</dbReference>
<organism evidence="11 12">
    <name type="scientific">Georgenia muralis</name>
    <dbReference type="NCBI Taxonomy" id="154117"/>
    <lineage>
        <taxon>Bacteria</taxon>
        <taxon>Bacillati</taxon>
        <taxon>Actinomycetota</taxon>
        <taxon>Actinomycetes</taxon>
        <taxon>Micrococcales</taxon>
        <taxon>Bogoriellaceae</taxon>
        <taxon>Georgenia</taxon>
    </lineage>
</organism>
<dbReference type="Gene3D" id="1.10.10.1600">
    <property type="entry name" value="Bacterial DNA polymerase III alpha subunit, thumb domain"/>
    <property type="match status" value="1"/>
</dbReference>
<dbReference type="Pfam" id="PF07733">
    <property type="entry name" value="DNA_pol3_alpha"/>
    <property type="match status" value="1"/>
</dbReference>
<keyword evidence="8" id="KW-0239">DNA-directed DNA polymerase</keyword>
<comment type="catalytic activity">
    <reaction evidence="9">
        <text>DNA(n) + a 2'-deoxyribonucleoside 5'-triphosphate = DNA(n+1) + diphosphate</text>
        <dbReference type="Rhea" id="RHEA:22508"/>
        <dbReference type="Rhea" id="RHEA-COMP:17339"/>
        <dbReference type="Rhea" id="RHEA-COMP:17340"/>
        <dbReference type="ChEBI" id="CHEBI:33019"/>
        <dbReference type="ChEBI" id="CHEBI:61560"/>
        <dbReference type="ChEBI" id="CHEBI:173112"/>
        <dbReference type="EC" id="2.7.7.7"/>
    </reaction>
</comment>
<dbReference type="InterPro" id="IPR016195">
    <property type="entry name" value="Pol/histidinol_Pase-like"/>
</dbReference>
<dbReference type="NCBIfam" id="NF004226">
    <property type="entry name" value="PRK05673.1"/>
    <property type="match status" value="1"/>
</dbReference>
<dbReference type="GO" id="GO:0003887">
    <property type="term" value="F:DNA-directed DNA polymerase activity"/>
    <property type="evidence" value="ECO:0007669"/>
    <property type="project" value="UniProtKB-KW"/>
</dbReference>
<evidence type="ECO:0000256" key="2">
    <source>
        <dbReference type="ARBA" id="ARBA00009496"/>
    </source>
</evidence>
<evidence type="ECO:0000256" key="9">
    <source>
        <dbReference type="ARBA" id="ARBA00049244"/>
    </source>
</evidence>
<dbReference type="Gene3D" id="1.10.150.870">
    <property type="match status" value="1"/>
</dbReference>
<accession>A0A3N4ZQV7</accession>
<dbReference type="GO" id="GO:0006260">
    <property type="term" value="P:DNA replication"/>
    <property type="evidence" value="ECO:0007669"/>
    <property type="project" value="UniProtKB-KW"/>
</dbReference>
<evidence type="ECO:0000256" key="4">
    <source>
        <dbReference type="ARBA" id="ARBA00019114"/>
    </source>
</evidence>
<dbReference type="InterPro" id="IPR004013">
    <property type="entry name" value="PHP_dom"/>
</dbReference>
<comment type="caution">
    <text evidence="11">The sequence shown here is derived from an EMBL/GenBank/DDBJ whole genome shotgun (WGS) entry which is preliminary data.</text>
</comment>
<dbReference type="GO" id="GO:0005737">
    <property type="term" value="C:cytoplasm"/>
    <property type="evidence" value="ECO:0007669"/>
    <property type="project" value="UniProtKB-SubCell"/>
</dbReference>
<keyword evidence="5" id="KW-0808">Transferase</keyword>
<dbReference type="GO" id="GO:0008408">
    <property type="term" value="F:3'-5' exonuclease activity"/>
    <property type="evidence" value="ECO:0007669"/>
    <property type="project" value="InterPro"/>
</dbReference>
<feature type="domain" description="Polymerase/histidinol phosphatase N-terminal" evidence="10">
    <location>
        <begin position="10"/>
        <end position="77"/>
    </location>
</feature>
<dbReference type="InterPro" id="IPR004365">
    <property type="entry name" value="NA-bd_OB_tRNA"/>
</dbReference>
<proteinExistence type="inferred from homology"/>
<dbReference type="InterPro" id="IPR040982">
    <property type="entry name" value="DNA_pol3_finger"/>
</dbReference>
<evidence type="ECO:0000313" key="11">
    <source>
        <dbReference type="EMBL" id="RPF27932.1"/>
    </source>
</evidence>
<comment type="subcellular location">
    <subcellularLocation>
        <location evidence="1">Cytoplasm</location>
    </subcellularLocation>
</comment>
<dbReference type="SUPFAM" id="SSF89550">
    <property type="entry name" value="PHP domain-like"/>
    <property type="match status" value="1"/>
</dbReference>
<dbReference type="EC" id="2.7.7.7" evidence="3"/>
<dbReference type="PANTHER" id="PTHR32294">
    <property type="entry name" value="DNA POLYMERASE III SUBUNIT ALPHA"/>
    <property type="match status" value="1"/>
</dbReference>
<comment type="similarity">
    <text evidence="2">Belongs to the DNA polymerase type-C family. DnaE subfamily.</text>
</comment>
<dbReference type="Gene3D" id="3.20.20.140">
    <property type="entry name" value="Metal-dependent hydrolases"/>
    <property type="match status" value="1"/>
</dbReference>
<sequence>MAAGGTEDFVHLHVHTEYSMLDGAAKLDPLFAEVGRLGQKAVAMTDHGYMFGAYDFWNKARGAGIKPIIGVEAYLTPGTARADKTRVRWGDDSQSDDDVSARGSYTHMTLLAATTEGMHNLFRMDSLASLDGQMGKAPRMDRELLTTYGKGLIATTGCPSGEVQTRIRLGQYDEAVRAAAEFQDIFGRENYYVELMDHGLDLEKRVIADLLRLARDIGAPLLATNDSHYVTAQDQPTHDALLCINSGSTLADPDRFAFTGDTYYIRSAAEMRRQWSELPKACDNTLVVAEQCDVDFRTAAQGANYMPRFEVPAGEDEHSWFVKEVERGLRYRFPGGIPDDVRRQAEYEVGIITQMGFPGYFLVVADFINWAKSRGIRVGPGRGSGAGSMVAYAMRITDLNPLHHGLIFERFLNPDRVSMPDFDVDFDERRRGEVIDYVTRKYGDDRVAQVVTYGTIKAKQALKDSSRVLGYPYAMGEKLTKAMPPSVMGKDITLSGIFDPTDKRYAEAEEFRQVHAADPEAQKIVATAQGLEGIKRQWGVHACAVIMSSDPLIDIIPIMRRPQDGAIITQFDYPTCETLGLLKMDFLGLRNLTVLDDALRNMARNGKEPVDLETLGLDDPAAYELLSRGDTLGVFQLDGGGMRTLLRLMRPDNFEDISAVGALYRPGPMGANSHTNYALRKNGQQRIDPIHPELEEPLKDILGTTYGLIVYQEQVMAIAQKVAGFTLGQADLLRRAMGKKKKAELDKQYAGFEAGMLERGYSAAAVKTLWDILLPFSDYAFNKAHSAAYGVVSYWTAYLKANHPTEYMAALLTSTQDNKDRLGLYLGECRHMGITVLPPDVNTSAADFTPVGSDIRFGLAAIRNVGANVVQAIVDARTEKGDFTSFQDFLDKVPAVVCNKRTVESLVKAGAFDSLGHTRRALVARHEEAIDAVVDVKRNEAVGQFDLFAGLGGEAAPGSGFSVEIPDLPEWDKKQKLAFERQMLGLYVSDHPLAGLEHVLQRAADTQISALLEDEARPDGSSVHIAGLVTSLQRKMTKNGNPWAIATVEDLAGSIEVLFFPQTFATVSTALAEDTIVTVRGRLNRRDDIPTVYAQELTLPDVSDAQNGPVSLTMVESRCTGPVVEQLRVVLGNHPGTAEVRLRLTRGNKAQVVQLADRFRVDPSPALFGDLKALLGPSCLTH</sequence>
<dbReference type="Pfam" id="PF01336">
    <property type="entry name" value="tRNA_anti-codon"/>
    <property type="match status" value="1"/>
</dbReference>
<dbReference type="GO" id="GO:0003676">
    <property type="term" value="F:nucleic acid binding"/>
    <property type="evidence" value="ECO:0007669"/>
    <property type="project" value="InterPro"/>
</dbReference>
<keyword evidence="12" id="KW-1185">Reference proteome</keyword>
<dbReference type="SMART" id="SM00481">
    <property type="entry name" value="POLIIIAc"/>
    <property type="match status" value="1"/>
</dbReference>
<dbReference type="InterPro" id="IPR004805">
    <property type="entry name" value="DnaE2/DnaE/PolC"/>
</dbReference>
<evidence type="ECO:0000256" key="6">
    <source>
        <dbReference type="ARBA" id="ARBA00022695"/>
    </source>
</evidence>
<dbReference type="Pfam" id="PF17657">
    <property type="entry name" value="DNA_pol3_finger"/>
    <property type="match status" value="1"/>
</dbReference>
<protein>
    <recommendedName>
        <fullName evidence="4">DNA polymerase III subunit alpha</fullName>
        <ecNumber evidence="3">2.7.7.7</ecNumber>
    </recommendedName>
</protein>
<dbReference type="EMBL" id="RKRA01000001">
    <property type="protein sequence ID" value="RPF27932.1"/>
    <property type="molecule type" value="Genomic_DNA"/>
</dbReference>
<dbReference type="Proteomes" id="UP000280726">
    <property type="component" value="Unassembled WGS sequence"/>
</dbReference>
<dbReference type="InterPro" id="IPR011708">
    <property type="entry name" value="DNA_pol3_alpha_NTPase_dom"/>
</dbReference>
<evidence type="ECO:0000256" key="3">
    <source>
        <dbReference type="ARBA" id="ARBA00012417"/>
    </source>
</evidence>
<gene>
    <name evidence="11" type="ORF">EDD32_2435</name>
</gene>
<dbReference type="CDD" id="cd04485">
    <property type="entry name" value="DnaE_OBF"/>
    <property type="match status" value="1"/>
</dbReference>
<dbReference type="OrthoDB" id="9803237at2"/>
<reference evidence="11 12" key="1">
    <citation type="submission" date="2018-11" db="EMBL/GenBank/DDBJ databases">
        <title>Sequencing the genomes of 1000 actinobacteria strains.</title>
        <authorList>
            <person name="Klenk H.-P."/>
        </authorList>
    </citation>
    <scope>NUCLEOTIDE SEQUENCE [LARGE SCALE GENOMIC DNA]</scope>
    <source>
        <strain evidence="11 12">DSM 14418</strain>
    </source>
</reference>
<keyword evidence="6" id="KW-0548">Nucleotidyltransferase</keyword>
<evidence type="ECO:0000256" key="5">
    <source>
        <dbReference type="ARBA" id="ARBA00022679"/>
    </source>
</evidence>
<dbReference type="InterPro" id="IPR003141">
    <property type="entry name" value="Pol/His_phosphatase_N"/>
</dbReference>
<evidence type="ECO:0000259" key="10">
    <source>
        <dbReference type="SMART" id="SM00481"/>
    </source>
</evidence>
<name>A0A3N4ZQV7_9MICO</name>
<dbReference type="InterPro" id="IPR041931">
    <property type="entry name" value="DNA_pol3_alpha_thumb_dom"/>
</dbReference>
<keyword evidence="7" id="KW-0235">DNA replication</keyword>
<evidence type="ECO:0000256" key="8">
    <source>
        <dbReference type="ARBA" id="ARBA00022932"/>
    </source>
</evidence>
<evidence type="ECO:0000256" key="1">
    <source>
        <dbReference type="ARBA" id="ARBA00004496"/>
    </source>
</evidence>
<evidence type="ECO:0000313" key="12">
    <source>
        <dbReference type="Proteomes" id="UP000280726"/>
    </source>
</evidence>
<evidence type="ECO:0000256" key="7">
    <source>
        <dbReference type="ARBA" id="ARBA00022705"/>
    </source>
</evidence>